<sequence>MNWSCAEFPPYNYEVGRSHVACVLDNSFPRTLEKIESRKWKMGVSKGNKSIDGK</sequence>
<evidence type="ECO:0000313" key="2">
    <source>
        <dbReference type="Proteomes" id="UP000234681"/>
    </source>
</evidence>
<dbReference type="Proteomes" id="UP000234681">
    <property type="component" value="Chromosome 17"/>
</dbReference>
<evidence type="ECO:0000313" key="1">
    <source>
        <dbReference type="EMBL" id="EDL78572.1"/>
    </source>
</evidence>
<dbReference type="AlphaFoldDB" id="A6JLP5"/>
<gene>
    <name evidence="1" type="ORF">rCG_55845</name>
</gene>
<name>A6JLP5_RAT</name>
<accession>A6JLP5</accession>
<proteinExistence type="predicted"/>
<organism evidence="1 2">
    <name type="scientific">Rattus norvegicus</name>
    <name type="common">Rat</name>
    <dbReference type="NCBI Taxonomy" id="10116"/>
    <lineage>
        <taxon>Eukaryota</taxon>
        <taxon>Metazoa</taxon>
        <taxon>Chordata</taxon>
        <taxon>Craniata</taxon>
        <taxon>Vertebrata</taxon>
        <taxon>Euteleostomi</taxon>
        <taxon>Mammalia</taxon>
        <taxon>Eutheria</taxon>
        <taxon>Euarchontoglires</taxon>
        <taxon>Glires</taxon>
        <taxon>Rodentia</taxon>
        <taxon>Myomorpha</taxon>
        <taxon>Muroidea</taxon>
        <taxon>Muridae</taxon>
        <taxon>Murinae</taxon>
        <taxon>Rattus</taxon>
    </lineage>
</organism>
<protein>
    <submittedName>
        <fullName evidence="1">RCG55845</fullName>
    </submittedName>
</protein>
<dbReference type="EMBL" id="CH473990">
    <property type="protein sequence ID" value="EDL78572.1"/>
    <property type="molecule type" value="Genomic_DNA"/>
</dbReference>
<reference evidence="2" key="1">
    <citation type="submission" date="2005-09" db="EMBL/GenBank/DDBJ databases">
        <authorList>
            <person name="Mural R.J."/>
            <person name="Li P.W."/>
            <person name="Adams M.D."/>
            <person name="Amanatides P.G."/>
            <person name="Baden-Tillson H."/>
            <person name="Barnstead M."/>
            <person name="Chin S.H."/>
            <person name="Dew I."/>
            <person name="Evans C.A."/>
            <person name="Ferriera S."/>
            <person name="Flanigan M."/>
            <person name="Fosler C."/>
            <person name="Glodek A."/>
            <person name="Gu Z."/>
            <person name="Holt R.A."/>
            <person name="Jennings D."/>
            <person name="Kraft C.L."/>
            <person name="Lu F."/>
            <person name="Nguyen T."/>
            <person name="Nusskern D.R."/>
            <person name="Pfannkoch C.M."/>
            <person name="Sitter C."/>
            <person name="Sutton G.G."/>
            <person name="Venter J.C."/>
            <person name="Wang Z."/>
            <person name="Woodage T."/>
            <person name="Zheng X.H."/>
            <person name="Zhong F."/>
        </authorList>
    </citation>
    <scope>NUCLEOTIDE SEQUENCE [LARGE SCALE GENOMIC DNA]</scope>
    <source>
        <strain>BN</strain>
        <strain evidence="2">Sprague-Dawley</strain>
    </source>
</reference>